<accession>A0AAW1VC63</accession>
<dbReference type="Pfam" id="PF07165">
    <property type="entry name" value="DUF1397"/>
    <property type="match status" value="1"/>
</dbReference>
<feature type="chain" id="PRO_5043475204" evidence="1">
    <location>
        <begin position="22"/>
        <end position="237"/>
    </location>
</feature>
<keyword evidence="3" id="KW-1185">Reference proteome</keyword>
<keyword evidence="1" id="KW-0732">Signal</keyword>
<dbReference type="InterPro" id="IPR009832">
    <property type="entry name" value="DUF1397"/>
</dbReference>
<sequence length="237" mass="26596">MKGLVIFCLVAVLVSVNCGSGDDLMKHFKLKYVEAYLQQRQALDQVGSRLEQICPGSKTKLETAFDEMKTCADKIDETAETSCSILKNKAPKCIEPVMKVLKDCMPQQSKEVPQFMLNSLLKGVDYICKTDGEHIFELGNVCLHRQNPMTLTCKRKLTMRLQTYHRNGLGVNDICSLMKYMRPCLKTHFSYSCGSAVTQEAVLGLYDAFLSNCVATENEIAENEKTSGTNLLEDFSY</sequence>
<proteinExistence type="predicted"/>
<evidence type="ECO:0000313" key="2">
    <source>
        <dbReference type="EMBL" id="KAK9890724.1"/>
    </source>
</evidence>
<dbReference type="AlphaFoldDB" id="A0AAW1VC63"/>
<protein>
    <submittedName>
        <fullName evidence="2">Uncharacterized protein</fullName>
    </submittedName>
</protein>
<comment type="caution">
    <text evidence="2">The sequence shown here is derived from an EMBL/GenBank/DDBJ whole genome shotgun (WGS) entry which is preliminary data.</text>
</comment>
<feature type="signal peptide" evidence="1">
    <location>
        <begin position="1"/>
        <end position="21"/>
    </location>
</feature>
<reference evidence="2 3" key="1">
    <citation type="submission" date="2023-03" db="EMBL/GenBank/DDBJ databases">
        <title>Genome insight into feeding habits of ladybird beetles.</title>
        <authorList>
            <person name="Li H.-S."/>
            <person name="Huang Y.-H."/>
            <person name="Pang H."/>
        </authorList>
    </citation>
    <scope>NUCLEOTIDE SEQUENCE [LARGE SCALE GENOMIC DNA]</scope>
    <source>
        <strain evidence="2">SYSU_2023b</strain>
        <tissue evidence="2">Whole body</tissue>
    </source>
</reference>
<evidence type="ECO:0000313" key="3">
    <source>
        <dbReference type="Proteomes" id="UP001431783"/>
    </source>
</evidence>
<name>A0AAW1VC63_9CUCU</name>
<dbReference type="EMBL" id="JARQZJ010000126">
    <property type="protein sequence ID" value="KAK9890724.1"/>
    <property type="molecule type" value="Genomic_DNA"/>
</dbReference>
<dbReference type="Proteomes" id="UP001431783">
    <property type="component" value="Unassembled WGS sequence"/>
</dbReference>
<organism evidence="2 3">
    <name type="scientific">Henosepilachna vigintioctopunctata</name>
    <dbReference type="NCBI Taxonomy" id="420089"/>
    <lineage>
        <taxon>Eukaryota</taxon>
        <taxon>Metazoa</taxon>
        <taxon>Ecdysozoa</taxon>
        <taxon>Arthropoda</taxon>
        <taxon>Hexapoda</taxon>
        <taxon>Insecta</taxon>
        <taxon>Pterygota</taxon>
        <taxon>Neoptera</taxon>
        <taxon>Endopterygota</taxon>
        <taxon>Coleoptera</taxon>
        <taxon>Polyphaga</taxon>
        <taxon>Cucujiformia</taxon>
        <taxon>Coccinelloidea</taxon>
        <taxon>Coccinellidae</taxon>
        <taxon>Epilachninae</taxon>
        <taxon>Epilachnini</taxon>
        <taxon>Henosepilachna</taxon>
    </lineage>
</organism>
<gene>
    <name evidence="2" type="ORF">WA026_012072</name>
</gene>
<evidence type="ECO:0000256" key="1">
    <source>
        <dbReference type="SAM" id="SignalP"/>
    </source>
</evidence>